<evidence type="ECO:0008006" key="4">
    <source>
        <dbReference type="Google" id="ProtNLM"/>
    </source>
</evidence>
<dbReference type="EMBL" id="MHOT01000029">
    <property type="protein sequence ID" value="OGZ67864.1"/>
    <property type="molecule type" value="Genomic_DNA"/>
</dbReference>
<proteinExistence type="predicted"/>
<evidence type="ECO:0000313" key="2">
    <source>
        <dbReference type="EMBL" id="OGZ67864.1"/>
    </source>
</evidence>
<keyword evidence="1" id="KW-0812">Transmembrane</keyword>
<keyword evidence="1" id="KW-1133">Transmembrane helix</keyword>
<evidence type="ECO:0000313" key="3">
    <source>
        <dbReference type="Proteomes" id="UP000178820"/>
    </source>
</evidence>
<protein>
    <recommendedName>
        <fullName evidence="4">DUF5666 domain-containing protein</fullName>
    </recommendedName>
</protein>
<organism evidence="2 3">
    <name type="scientific">Candidatus Staskawiczbacteria bacterium RIFCSPHIGHO2_02_FULL_42_22</name>
    <dbReference type="NCBI Taxonomy" id="1802207"/>
    <lineage>
        <taxon>Bacteria</taxon>
        <taxon>Candidatus Staskawicziibacteriota</taxon>
    </lineage>
</organism>
<name>A0A1G2HZA1_9BACT</name>
<gene>
    <name evidence="2" type="ORF">A3D44_02530</name>
</gene>
<keyword evidence="1" id="KW-0472">Membrane</keyword>
<comment type="caution">
    <text evidence="2">The sequence shown here is derived from an EMBL/GenBank/DDBJ whole genome shotgun (WGS) entry which is preliminary data.</text>
</comment>
<accession>A0A1G2HZA1</accession>
<dbReference type="AlphaFoldDB" id="A0A1G2HZA1"/>
<reference evidence="2 3" key="1">
    <citation type="journal article" date="2016" name="Nat. Commun.">
        <title>Thousands of microbial genomes shed light on interconnected biogeochemical processes in an aquifer system.</title>
        <authorList>
            <person name="Anantharaman K."/>
            <person name="Brown C.T."/>
            <person name="Hug L.A."/>
            <person name="Sharon I."/>
            <person name="Castelle C.J."/>
            <person name="Probst A.J."/>
            <person name="Thomas B.C."/>
            <person name="Singh A."/>
            <person name="Wilkins M.J."/>
            <person name="Karaoz U."/>
            <person name="Brodie E.L."/>
            <person name="Williams K.H."/>
            <person name="Hubbard S.S."/>
            <person name="Banfield J.F."/>
        </authorList>
    </citation>
    <scope>NUCLEOTIDE SEQUENCE [LARGE SCALE GENOMIC DNA]</scope>
</reference>
<evidence type="ECO:0000256" key="1">
    <source>
        <dbReference type="SAM" id="Phobius"/>
    </source>
</evidence>
<dbReference type="Proteomes" id="UP000178820">
    <property type="component" value="Unassembled WGS sequence"/>
</dbReference>
<feature type="transmembrane region" description="Helical" evidence="1">
    <location>
        <begin position="6"/>
        <end position="27"/>
    </location>
</feature>
<sequence>MQKGKVISIITASGIMLGFLVAMPAYAHMNGNANATIKTHQGARLNLLKLNIKGNGGPVVAGKVTAVFGSAITITNQSNATYAIDAASAQFVVKGVESPTISNVAVGDTLLVQGSFNGMNVTATLIIDQKANVNAENAPKLKWGFFGHMGGFFKHLFGF</sequence>